<comment type="caution">
    <text evidence="2">The sequence shown here is derived from an EMBL/GenBank/DDBJ whole genome shotgun (WGS) entry which is preliminary data.</text>
</comment>
<reference evidence="2" key="1">
    <citation type="submission" date="2023-10" db="EMBL/GenBank/DDBJ databases">
        <title>Screening of Alkalihalophilus pseudofirmusBZ-TG-HK211 and Its Alleviation of Salt Stress on Rapeseed Growth.</title>
        <authorList>
            <person name="Zhao B."/>
            <person name="Guo T."/>
        </authorList>
    </citation>
    <scope>NUCLEOTIDE SEQUENCE</scope>
    <source>
        <strain evidence="2">BZ-TG-HK211</strain>
    </source>
</reference>
<dbReference type="Proteomes" id="UP001285636">
    <property type="component" value="Unassembled WGS sequence"/>
</dbReference>
<name>A0AAJ2KT46_ALKPS</name>
<sequence length="123" mass="13819">MIRTISIVFSIIPAAFLFHFYEFGQNLTQEDADFLFIGSLLYVVTAGILSTKLEVKFLLAANLVHLVLSVVLAMFFLPTETSWFNPVGRDLAVAFTALFFIAGIWFVRYVSSSIQSTRKKNNA</sequence>
<keyword evidence="1" id="KW-1133">Transmembrane helix</keyword>
<evidence type="ECO:0000313" key="2">
    <source>
        <dbReference type="EMBL" id="MDV2884547.1"/>
    </source>
</evidence>
<proteinExistence type="predicted"/>
<feature type="transmembrane region" description="Helical" evidence="1">
    <location>
        <begin position="57"/>
        <end position="79"/>
    </location>
</feature>
<evidence type="ECO:0000313" key="3">
    <source>
        <dbReference type="Proteomes" id="UP001285636"/>
    </source>
</evidence>
<keyword evidence="1" id="KW-0812">Transmembrane</keyword>
<dbReference type="AlphaFoldDB" id="A0AAJ2KT46"/>
<accession>A0AAJ2KT46</accession>
<feature type="transmembrane region" description="Helical" evidence="1">
    <location>
        <begin position="91"/>
        <end position="110"/>
    </location>
</feature>
<organism evidence="2 3">
    <name type="scientific">Alkalihalophilus pseudofirmus</name>
    <name type="common">Bacillus pseudofirmus</name>
    <dbReference type="NCBI Taxonomy" id="79885"/>
    <lineage>
        <taxon>Bacteria</taxon>
        <taxon>Bacillati</taxon>
        <taxon>Bacillota</taxon>
        <taxon>Bacilli</taxon>
        <taxon>Bacillales</taxon>
        <taxon>Bacillaceae</taxon>
        <taxon>Alkalihalophilus</taxon>
    </lineage>
</organism>
<protein>
    <submittedName>
        <fullName evidence="2">Uncharacterized protein</fullName>
    </submittedName>
</protein>
<gene>
    <name evidence="2" type="ORF">RYX45_05105</name>
</gene>
<dbReference type="EMBL" id="JAWJAY010000001">
    <property type="protein sequence ID" value="MDV2884547.1"/>
    <property type="molecule type" value="Genomic_DNA"/>
</dbReference>
<keyword evidence="1" id="KW-0472">Membrane</keyword>
<dbReference type="RefSeq" id="WP_289236739.1">
    <property type="nucleotide sequence ID" value="NZ_CP117835.1"/>
</dbReference>
<feature type="transmembrane region" description="Helical" evidence="1">
    <location>
        <begin position="5"/>
        <end position="21"/>
    </location>
</feature>
<evidence type="ECO:0000256" key="1">
    <source>
        <dbReference type="SAM" id="Phobius"/>
    </source>
</evidence>
<feature type="transmembrane region" description="Helical" evidence="1">
    <location>
        <begin position="33"/>
        <end position="50"/>
    </location>
</feature>